<protein>
    <submittedName>
        <fullName evidence="7">D-3-phosphoglycerate dehydrogenase 2</fullName>
    </submittedName>
</protein>
<dbReference type="SUPFAM" id="SSF52283">
    <property type="entry name" value="Formate/glycerate dehydrogenase catalytic domain-like"/>
    <property type="match status" value="1"/>
</dbReference>
<dbReference type="Gene3D" id="3.40.50.720">
    <property type="entry name" value="NAD(P)-binding Rossmann-like Domain"/>
    <property type="match status" value="2"/>
</dbReference>
<dbReference type="Pfam" id="PF00389">
    <property type="entry name" value="2-Hacid_dh"/>
    <property type="match status" value="1"/>
</dbReference>
<dbReference type="Proteomes" id="UP001527925">
    <property type="component" value="Unassembled WGS sequence"/>
</dbReference>
<evidence type="ECO:0000259" key="6">
    <source>
        <dbReference type="Pfam" id="PF02826"/>
    </source>
</evidence>
<dbReference type="PANTHER" id="PTHR42789">
    <property type="entry name" value="D-ISOMER SPECIFIC 2-HYDROXYACID DEHYDROGENASE FAMILY PROTEIN (AFU_ORTHOLOGUE AFUA_6G10090)"/>
    <property type="match status" value="1"/>
</dbReference>
<evidence type="ECO:0000256" key="4">
    <source>
        <dbReference type="RuleBase" id="RU003719"/>
    </source>
</evidence>
<comment type="caution">
    <text evidence="7">The sequence shown here is derived from an EMBL/GenBank/DDBJ whole genome shotgun (WGS) entry which is preliminary data.</text>
</comment>
<evidence type="ECO:0000256" key="3">
    <source>
        <dbReference type="ARBA" id="ARBA00023027"/>
    </source>
</evidence>
<dbReference type="InterPro" id="IPR006140">
    <property type="entry name" value="D-isomer_DH_NAD-bd"/>
</dbReference>
<dbReference type="InterPro" id="IPR050857">
    <property type="entry name" value="D-2-hydroxyacid_DH"/>
</dbReference>
<name>A0ABR4NA78_9FUNG</name>
<dbReference type="InterPro" id="IPR006139">
    <property type="entry name" value="D-isomer_2_OHA_DH_cat_dom"/>
</dbReference>
<feature type="domain" description="D-isomer specific 2-hydroxyacid dehydrogenase NAD-binding" evidence="6">
    <location>
        <begin position="120"/>
        <end position="293"/>
    </location>
</feature>
<keyword evidence="8" id="KW-1185">Reference proteome</keyword>
<feature type="domain" description="D-isomer specific 2-hydroxyacid dehydrogenase catalytic" evidence="5">
    <location>
        <begin position="12"/>
        <end position="325"/>
    </location>
</feature>
<dbReference type="EMBL" id="JADGIZ020000017">
    <property type="protein sequence ID" value="KAL2916419.1"/>
    <property type="molecule type" value="Genomic_DNA"/>
</dbReference>
<evidence type="ECO:0000259" key="5">
    <source>
        <dbReference type="Pfam" id="PF00389"/>
    </source>
</evidence>
<proteinExistence type="inferred from homology"/>
<accession>A0ABR4NA78</accession>
<dbReference type="SUPFAM" id="SSF51735">
    <property type="entry name" value="NAD(P)-binding Rossmann-fold domains"/>
    <property type="match status" value="1"/>
</dbReference>
<keyword evidence="3" id="KW-0520">NAD</keyword>
<evidence type="ECO:0000256" key="1">
    <source>
        <dbReference type="ARBA" id="ARBA00005854"/>
    </source>
</evidence>
<comment type="similarity">
    <text evidence="1 4">Belongs to the D-isomer specific 2-hydroxyacid dehydrogenase family.</text>
</comment>
<dbReference type="Gene3D" id="3.30.70.260">
    <property type="match status" value="1"/>
</dbReference>
<keyword evidence="2 4" id="KW-0560">Oxidoreductase</keyword>
<evidence type="ECO:0000256" key="2">
    <source>
        <dbReference type="ARBA" id="ARBA00023002"/>
    </source>
</evidence>
<organism evidence="7 8">
    <name type="scientific">Polyrhizophydium stewartii</name>
    <dbReference type="NCBI Taxonomy" id="2732419"/>
    <lineage>
        <taxon>Eukaryota</taxon>
        <taxon>Fungi</taxon>
        <taxon>Fungi incertae sedis</taxon>
        <taxon>Chytridiomycota</taxon>
        <taxon>Chytridiomycota incertae sedis</taxon>
        <taxon>Chytridiomycetes</taxon>
        <taxon>Rhizophydiales</taxon>
        <taxon>Rhizophydiales incertae sedis</taxon>
        <taxon>Polyrhizophydium</taxon>
    </lineage>
</organism>
<gene>
    <name evidence="7" type="primary">SER33_1</name>
    <name evidence="7" type="ORF">HK105_204175</name>
</gene>
<dbReference type="PANTHER" id="PTHR42789:SF1">
    <property type="entry name" value="D-ISOMER SPECIFIC 2-HYDROXYACID DEHYDROGENASE FAMILY PROTEIN (AFU_ORTHOLOGUE AFUA_6G10090)"/>
    <property type="match status" value="1"/>
</dbReference>
<sequence>MFSPFGSKETKVLLLDPLPLEATNAFDRASYQVDECFGELSEAELVKRIAGYNIVCLSGERDSEYLTEEVLRSAHRLLAVGIFGPQSNQVDLKAAQLMGIPVFTAPYQFQHSVAELTLSNIILLSRQIGDRSREIHTGEWNKTSNNCVEVRGKTLGIVGYGHAGSQLGIMAEALSLRVIFYDEASIMPIGRAEPVDSLDQLLAQSDYVAINISSSPENVNFFNKERIAKMKKGSYLVNPSSDAVDHQALADAIKSGHIAGAAIDVFPQSAVNGKTVTTPLQGVRNVILTPAIARDTIETRRRIVAEVTEHIVRFISEGTTTGAVNFPSVAAWPLKPGMRRILCMHRNVRGVLREIDYILSAYNVGKQVLDTKDVLGYLVADVATDQVTTEIVSQLAMLANTIRTRIV</sequence>
<dbReference type="Pfam" id="PF02826">
    <property type="entry name" value="2-Hacid_dh_C"/>
    <property type="match status" value="1"/>
</dbReference>
<dbReference type="InterPro" id="IPR036291">
    <property type="entry name" value="NAD(P)-bd_dom_sf"/>
</dbReference>
<evidence type="ECO:0000313" key="7">
    <source>
        <dbReference type="EMBL" id="KAL2916419.1"/>
    </source>
</evidence>
<reference evidence="7 8" key="1">
    <citation type="submission" date="2023-09" db="EMBL/GenBank/DDBJ databases">
        <title>Pangenome analysis of Batrachochytrium dendrobatidis and related Chytrids.</title>
        <authorList>
            <person name="Yacoub M.N."/>
            <person name="Stajich J.E."/>
            <person name="James T.Y."/>
        </authorList>
    </citation>
    <scope>NUCLEOTIDE SEQUENCE [LARGE SCALE GENOMIC DNA]</scope>
    <source>
        <strain evidence="7 8">JEL0888</strain>
    </source>
</reference>
<evidence type="ECO:0000313" key="8">
    <source>
        <dbReference type="Proteomes" id="UP001527925"/>
    </source>
</evidence>